<evidence type="ECO:0000313" key="6">
    <source>
        <dbReference type="EMBL" id="MFD1780324.1"/>
    </source>
</evidence>
<evidence type="ECO:0000256" key="1">
    <source>
        <dbReference type="ARBA" id="ARBA00004141"/>
    </source>
</evidence>
<dbReference type="EMBL" id="JBHUEK010000025">
    <property type="protein sequence ID" value="MFD1780324.1"/>
    <property type="molecule type" value="Genomic_DNA"/>
</dbReference>
<evidence type="ECO:0000313" key="7">
    <source>
        <dbReference type="Proteomes" id="UP001597227"/>
    </source>
</evidence>
<keyword evidence="5" id="KW-0812">Transmembrane</keyword>
<feature type="transmembrane region" description="Helical" evidence="5">
    <location>
        <begin position="284"/>
        <end position="304"/>
    </location>
</feature>
<name>A0ABW4MT37_9BACI</name>
<evidence type="ECO:0000256" key="5">
    <source>
        <dbReference type="SAM" id="Phobius"/>
    </source>
</evidence>
<dbReference type="PANTHER" id="PTHR22550">
    <property type="entry name" value="SPORE GERMINATION PROTEIN"/>
    <property type="match status" value="1"/>
</dbReference>
<comment type="caution">
    <text evidence="6">The sequence shown here is derived from an EMBL/GenBank/DDBJ whole genome shotgun (WGS) entry which is preliminary data.</text>
</comment>
<dbReference type="InterPro" id="IPR050768">
    <property type="entry name" value="UPF0353/GerABKA_families"/>
</dbReference>
<feature type="transmembrane region" description="Helical" evidence="5">
    <location>
        <begin position="381"/>
        <end position="400"/>
    </location>
</feature>
<dbReference type="PANTHER" id="PTHR22550:SF5">
    <property type="entry name" value="LEUCINE ZIPPER PROTEIN 4"/>
    <property type="match status" value="1"/>
</dbReference>
<dbReference type="RefSeq" id="WP_388039969.1">
    <property type="nucleotide sequence ID" value="NZ_JBHUEK010000025.1"/>
</dbReference>
<dbReference type="InterPro" id="IPR004995">
    <property type="entry name" value="Spore_Ger"/>
</dbReference>
<feature type="transmembrane region" description="Helical" evidence="5">
    <location>
        <begin position="406"/>
        <end position="430"/>
    </location>
</feature>
<evidence type="ECO:0000256" key="3">
    <source>
        <dbReference type="ARBA" id="ARBA00023136"/>
    </source>
</evidence>
<dbReference type="Pfam" id="PF03323">
    <property type="entry name" value="GerA"/>
    <property type="match status" value="1"/>
</dbReference>
<keyword evidence="5" id="KW-1133">Transmembrane helix</keyword>
<dbReference type="Proteomes" id="UP001597227">
    <property type="component" value="Unassembled WGS sequence"/>
</dbReference>
<keyword evidence="3 4" id="KW-0472">Membrane</keyword>
<organism evidence="6 7">
    <name type="scientific">Fredinandcohnia salidurans</name>
    <dbReference type="NCBI Taxonomy" id="2595041"/>
    <lineage>
        <taxon>Bacteria</taxon>
        <taxon>Bacillati</taxon>
        <taxon>Bacillota</taxon>
        <taxon>Bacilli</taxon>
        <taxon>Bacillales</taxon>
        <taxon>Bacillaceae</taxon>
        <taxon>Fredinandcohnia</taxon>
    </lineage>
</organism>
<dbReference type="PIRSF" id="PIRSF005690">
    <property type="entry name" value="GerBA"/>
    <property type="match status" value="1"/>
</dbReference>
<keyword evidence="7" id="KW-1185">Reference proteome</keyword>
<evidence type="ECO:0000256" key="2">
    <source>
        <dbReference type="ARBA" id="ARBA00005278"/>
    </source>
</evidence>
<comment type="subcellular location">
    <subcellularLocation>
        <location evidence="4">Cell membrane</location>
    </subcellularLocation>
    <subcellularLocation>
        <location evidence="1">Membrane</location>
        <topology evidence="1">Multi-pass membrane protein</topology>
    </subcellularLocation>
</comment>
<protein>
    <submittedName>
        <fullName evidence="6">Spore germination protein</fullName>
    </submittedName>
</protein>
<comment type="similarity">
    <text evidence="2 4">Belongs to the GerABKA family.</text>
</comment>
<evidence type="ECO:0000256" key="4">
    <source>
        <dbReference type="PIRNR" id="PIRNR005690"/>
    </source>
</evidence>
<sequence length="487" mass="55481">MEKVQTNKVEFNINQLKSWFENSSDIVVKEKTYGDFTLKYMYCPHLVDINNMNEVIFPTIYDVWESNGFLTYELLSNVLEISKVKDITHAKKEIEEKLYSGELLVFSHDLNDLFFIPVSKFPKRSPEESNLESSIRGPRDGFVENISDNMALIRQRLKTSSLKSIEYSIGERSRTKVVLYYMDDIINPSILEEVKKRIESINVDILISSYLLEERLFDNTYSLFPLMDHTGRPDFSARALTQGRFVILVDGSPSCLIGPTSFNQTLFSPEDMHDSFYYISVVRIFRFIALLITIFLPGFYISLITFQIDQLPYSLVATISASRLGLPLSAPMETFLMLALFELFKEAGVRLPKPVGQTVAVLGGLFIGDAAIRAGLTSPSCLVVISITVISGYILINQTISNNIVILRFFVLLISSFLGLYGFFIAFFIIMTSLVSLESFGYPYLTNLSRPKIGDIIKSFIRLPFPFMKKRNQAFDPVDPDRETQKE</sequence>
<gene>
    <name evidence="6" type="ORF">ACFSFW_16790</name>
</gene>
<accession>A0ABW4MT37</accession>
<proteinExistence type="inferred from homology"/>
<reference evidence="7" key="1">
    <citation type="journal article" date="2019" name="Int. J. Syst. Evol. Microbiol.">
        <title>The Global Catalogue of Microorganisms (GCM) 10K type strain sequencing project: providing services to taxonomists for standard genome sequencing and annotation.</title>
        <authorList>
            <consortium name="The Broad Institute Genomics Platform"/>
            <consortium name="The Broad Institute Genome Sequencing Center for Infectious Disease"/>
            <person name="Wu L."/>
            <person name="Ma J."/>
        </authorList>
    </citation>
    <scope>NUCLEOTIDE SEQUENCE [LARGE SCALE GENOMIC DNA]</scope>
    <source>
        <strain evidence="7">CCUG 15531</strain>
    </source>
</reference>